<dbReference type="InterPro" id="IPR001977">
    <property type="entry name" value="Depp_CoAkinase"/>
</dbReference>
<comment type="subcellular location">
    <subcellularLocation>
        <location evidence="5">Cytoplasm</location>
    </subcellularLocation>
</comment>
<name>A0A934TL42_9RHOB</name>
<dbReference type="AlphaFoldDB" id="A0A934TL42"/>
<protein>
    <recommendedName>
        <fullName evidence="5 6">Dephospho-CoA kinase</fullName>
        <ecNumber evidence="5 6">2.7.1.24</ecNumber>
    </recommendedName>
    <alternativeName>
        <fullName evidence="5">Dephosphocoenzyme A kinase</fullName>
    </alternativeName>
</protein>
<evidence type="ECO:0000256" key="3">
    <source>
        <dbReference type="ARBA" id="ARBA00022840"/>
    </source>
</evidence>
<dbReference type="Gene3D" id="3.40.50.300">
    <property type="entry name" value="P-loop containing nucleotide triphosphate hydrolases"/>
    <property type="match status" value="1"/>
</dbReference>
<keyword evidence="4 5" id="KW-0173">Coenzyme A biosynthesis</keyword>
<keyword evidence="5 7" id="KW-0418">Kinase</keyword>
<evidence type="ECO:0000313" key="8">
    <source>
        <dbReference type="Proteomes" id="UP000706333"/>
    </source>
</evidence>
<evidence type="ECO:0000256" key="4">
    <source>
        <dbReference type="ARBA" id="ARBA00022993"/>
    </source>
</evidence>
<dbReference type="PROSITE" id="PS51219">
    <property type="entry name" value="DPCK"/>
    <property type="match status" value="1"/>
</dbReference>
<dbReference type="InterPro" id="IPR027417">
    <property type="entry name" value="P-loop_NTPase"/>
</dbReference>
<reference evidence="7" key="2">
    <citation type="journal article" date="2020" name="Microorganisms">
        <title>Osmotic Adaptation and Compatible Solute Biosynthesis of Phototrophic Bacteria as Revealed from Genome Analyses.</title>
        <authorList>
            <person name="Imhoff J.F."/>
            <person name="Rahn T."/>
            <person name="Kunzel S."/>
            <person name="Keller A."/>
            <person name="Neulinger S.C."/>
        </authorList>
    </citation>
    <scope>NUCLEOTIDE SEQUENCE</scope>
    <source>
        <strain evidence="7">LMG 28126</strain>
    </source>
</reference>
<evidence type="ECO:0000256" key="5">
    <source>
        <dbReference type="HAMAP-Rule" id="MF_00376"/>
    </source>
</evidence>
<keyword evidence="3 5" id="KW-0067">ATP-binding</keyword>
<dbReference type="RefSeq" id="WP_201156801.1">
    <property type="nucleotide sequence ID" value="NZ_NHSD01000198.1"/>
</dbReference>
<organism evidence="7 8">
    <name type="scientific">Rhodobaculum claviforme</name>
    <dbReference type="NCBI Taxonomy" id="1549854"/>
    <lineage>
        <taxon>Bacteria</taxon>
        <taxon>Pseudomonadati</taxon>
        <taxon>Pseudomonadota</taxon>
        <taxon>Alphaproteobacteria</taxon>
        <taxon>Rhodobacterales</taxon>
        <taxon>Paracoccaceae</taxon>
        <taxon>Rhodobaculum</taxon>
    </lineage>
</organism>
<keyword evidence="5" id="KW-0808">Transferase</keyword>
<dbReference type="PANTHER" id="PTHR10695:SF46">
    <property type="entry name" value="BIFUNCTIONAL COENZYME A SYNTHASE-RELATED"/>
    <property type="match status" value="1"/>
</dbReference>
<keyword evidence="5" id="KW-0963">Cytoplasm</keyword>
<accession>A0A934TL42</accession>
<keyword evidence="2 5" id="KW-0547">Nucleotide-binding</keyword>
<dbReference type="NCBIfam" id="TIGR00152">
    <property type="entry name" value="dephospho-CoA kinase"/>
    <property type="match status" value="1"/>
</dbReference>
<evidence type="ECO:0000256" key="1">
    <source>
        <dbReference type="ARBA" id="ARBA00009018"/>
    </source>
</evidence>
<dbReference type="SUPFAM" id="SSF52540">
    <property type="entry name" value="P-loop containing nucleoside triphosphate hydrolases"/>
    <property type="match status" value="1"/>
</dbReference>
<dbReference type="GO" id="GO:0004140">
    <property type="term" value="F:dephospho-CoA kinase activity"/>
    <property type="evidence" value="ECO:0007669"/>
    <property type="project" value="UniProtKB-UniRule"/>
</dbReference>
<evidence type="ECO:0000313" key="7">
    <source>
        <dbReference type="EMBL" id="MBK5927033.1"/>
    </source>
</evidence>
<dbReference type="GO" id="GO:0005737">
    <property type="term" value="C:cytoplasm"/>
    <property type="evidence" value="ECO:0007669"/>
    <property type="project" value="UniProtKB-SubCell"/>
</dbReference>
<dbReference type="CDD" id="cd02022">
    <property type="entry name" value="DPCK"/>
    <property type="match status" value="1"/>
</dbReference>
<dbReference type="HAMAP" id="MF_00376">
    <property type="entry name" value="Dephospho_CoA_kinase"/>
    <property type="match status" value="1"/>
</dbReference>
<sequence length="201" mass="20805">MTRPFVLGLTGSIGMGKTTTAGMFADAGVPVWDADAAVHALYAADGAAVPIVAALCPDAVGPDGVDRAALKSWVARTPDGLARLEGGVHPLVAADRAAFVARAAAQAQPVVVLDVPLLFETGADRACDAVAVVSAPEAVQRARVLARPGMTPQTFAALMARQMPDAEKRARADHVIATTDLDSARGDVQRLLDRIRGNRHA</sequence>
<dbReference type="Pfam" id="PF01121">
    <property type="entry name" value="CoaE"/>
    <property type="match status" value="1"/>
</dbReference>
<comment type="pathway">
    <text evidence="5">Cofactor biosynthesis; coenzyme A biosynthesis; CoA from (R)-pantothenate: step 5/5.</text>
</comment>
<dbReference type="EMBL" id="NHSD01000198">
    <property type="protein sequence ID" value="MBK5927033.1"/>
    <property type="molecule type" value="Genomic_DNA"/>
</dbReference>
<feature type="binding site" evidence="5">
    <location>
        <begin position="14"/>
        <end position="19"/>
    </location>
    <ligand>
        <name>ATP</name>
        <dbReference type="ChEBI" id="CHEBI:30616"/>
    </ligand>
</feature>
<dbReference type="EC" id="2.7.1.24" evidence="5 6"/>
<comment type="caution">
    <text evidence="7">The sequence shown here is derived from an EMBL/GenBank/DDBJ whole genome shotgun (WGS) entry which is preliminary data.</text>
</comment>
<keyword evidence="8" id="KW-1185">Reference proteome</keyword>
<proteinExistence type="inferred from homology"/>
<dbReference type="GO" id="GO:0005524">
    <property type="term" value="F:ATP binding"/>
    <property type="evidence" value="ECO:0007669"/>
    <property type="project" value="UniProtKB-UniRule"/>
</dbReference>
<gene>
    <name evidence="5" type="primary">coaE</name>
    <name evidence="7" type="ORF">CCR87_06700</name>
</gene>
<comment type="function">
    <text evidence="5">Catalyzes the phosphorylation of the 3'-hydroxyl group of dephosphocoenzyme A to form coenzyme A.</text>
</comment>
<evidence type="ECO:0000256" key="2">
    <source>
        <dbReference type="ARBA" id="ARBA00022741"/>
    </source>
</evidence>
<comment type="catalytic activity">
    <reaction evidence="5">
        <text>3'-dephospho-CoA + ATP = ADP + CoA + H(+)</text>
        <dbReference type="Rhea" id="RHEA:18245"/>
        <dbReference type="ChEBI" id="CHEBI:15378"/>
        <dbReference type="ChEBI" id="CHEBI:30616"/>
        <dbReference type="ChEBI" id="CHEBI:57287"/>
        <dbReference type="ChEBI" id="CHEBI:57328"/>
        <dbReference type="ChEBI" id="CHEBI:456216"/>
        <dbReference type="EC" id="2.7.1.24"/>
    </reaction>
</comment>
<dbReference type="PANTHER" id="PTHR10695">
    <property type="entry name" value="DEPHOSPHO-COA KINASE-RELATED"/>
    <property type="match status" value="1"/>
</dbReference>
<reference evidence="7" key="1">
    <citation type="submission" date="2017-05" db="EMBL/GenBank/DDBJ databases">
        <authorList>
            <person name="Imhoff J.F."/>
            <person name="Rahn T."/>
            <person name="Kuenzel S."/>
            <person name="Neulinger S.C."/>
        </authorList>
    </citation>
    <scope>NUCLEOTIDE SEQUENCE</scope>
    <source>
        <strain evidence="7">LMG 28126</strain>
    </source>
</reference>
<evidence type="ECO:0000256" key="6">
    <source>
        <dbReference type="NCBIfam" id="TIGR00152"/>
    </source>
</evidence>
<comment type="similarity">
    <text evidence="1 5">Belongs to the CoaE family.</text>
</comment>
<dbReference type="Proteomes" id="UP000706333">
    <property type="component" value="Unassembled WGS sequence"/>
</dbReference>
<dbReference type="GO" id="GO:0015937">
    <property type="term" value="P:coenzyme A biosynthetic process"/>
    <property type="evidence" value="ECO:0007669"/>
    <property type="project" value="UniProtKB-UniRule"/>
</dbReference>